<feature type="domain" description="Glutamyl/glutaminyl-tRNA synthetase class Ib catalytic" evidence="18">
    <location>
        <begin position="40"/>
        <end position="344"/>
    </location>
</feature>
<evidence type="ECO:0000256" key="4">
    <source>
        <dbReference type="ARBA" id="ARBA00022598"/>
    </source>
</evidence>
<dbReference type="FunFam" id="3.40.50.620:FF:000045">
    <property type="entry name" value="Glutamate--tRNA ligase, mitochondrial"/>
    <property type="match status" value="1"/>
</dbReference>
<keyword evidence="4 17" id="KW-0436">Ligase</keyword>
<evidence type="ECO:0000256" key="3">
    <source>
        <dbReference type="ARBA" id="ARBA00012835"/>
    </source>
</evidence>
<dbReference type="PRINTS" id="PR00987">
    <property type="entry name" value="TRNASYNTHGLU"/>
</dbReference>
<dbReference type="InterPro" id="IPR014729">
    <property type="entry name" value="Rossmann-like_a/b/a_fold"/>
</dbReference>
<dbReference type="Pfam" id="PF00749">
    <property type="entry name" value="tRNA-synt_1c"/>
    <property type="match status" value="1"/>
</dbReference>
<dbReference type="GO" id="GO:0000049">
    <property type="term" value="F:tRNA binding"/>
    <property type="evidence" value="ECO:0007669"/>
    <property type="project" value="InterPro"/>
</dbReference>
<dbReference type="InterPro" id="IPR000924">
    <property type="entry name" value="Glu/Gln-tRNA-synth"/>
</dbReference>
<dbReference type="EC" id="6.1.1.24" evidence="10"/>
<keyword evidence="21" id="KW-1185">Reference proteome</keyword>
<evidence type="ECO:0000256" key="16">
    <source>
        <dbReference type="ARBA" id="ARBA00047689"/>
    </source>
</evidence>
<dbReference type="GO" id="GO:0050561">
    <property type="term" value="F:glutamate-tRNA(Gln) ligase activity"/>
    <property type="evidence" value="ECO:0007669"/>
    <property type="project" value="UniProtKB-EC"/>
</dbReference>
<dbReference type="SUPFAM" id="SSF48163">
    <property type="entry name" value="An anticodon-binding domain of class I aminoacyl-tRNA synthetases"/>
    <property type="match status" value="1"/>
</dbReference>
<evidence type="ECO:0000256" key="17">
    <source>
        <dbReference type="RuleBase" id="RU363037"/>
    </source>
</evidence>
<dbReference type="InterPro" id="IPR020058">
    <property type="entry name" value="Glu/Gln-tRNA-synth_Ib_cat-dom"/>
</dbReference>
<dbReference type="CDD" id="cd00808">
    <property type="entry name" value="GluRS_core"/>
    <property type="match status" value="1"/>
</dbReference>
<evidence type="ECO:0000313" key="21">
    <source>
        <dbReference type="Proteomes" id="UP001152759"/>
    </source>
</evidence>
<dbReference type="Proteomes" id="UP001152759">
    <property type="component" value="Chromosome 5"/>
</dbReference>
<comment type="catalytic activity">
    <reaction evidence="15">
        <text>tRNA(Glx) + L-glutamate + ATP = L-glutamyl-tRNA(Glx) + AMP + diphosphate</text>
        <dbReference type="Rhea" id="RHEA:18397"/>
        <dbReference type="Rhea" id="RHEA-COMP:9713"/>
        <dbReference type="Rhea" id="RHEA-COMP:9716"/>
        <dbReference type="ChEBI" id="CHEBI:29985"/>
        <dbReference type="ChEBI" id="CHEBI:30616"/>
        <dbReference type="ChEBI" id="CHEBI:33019"/>
        <dbReference type="ChEBI" id="CHEBI:78442"/>
        <dbReference type="ChEBI" id="CHEBI:78520"/>
        <dbReference type="ChEBI" id="CHEBI:456215"/>
        <dbReference type="EC" id="6.1.1.24"/>
    </reaction>
    <physiologicalReaction direction="left-to-right" evidence="15">
        <dbReference type="Rhea" id="RHEA:18398"/>
    </physiologicalReaction>
</comment>
<gene>
    <name evidence="20" type="ORF">BEMITA_LOCUS9745</name>
</gene>
<name>A0A9P0AC04_BEMTA</name>
<evidence type="ECO:0000256" key="1">
    <source>
        <dbReference type="ARBA" id="ARBA00004173"/>
    </source>
</evidence>
<keyword evidence="5 17" id="KW-0547">Nucleotide-binding</keyword>
<evidence type="ECO:0000256" key="10">
    <source>
        <dbReference type="ARBA" id="ARBA00044054"/>
    </source>
</evidence>
<evidence type="ECO:0000256" key="9">
    <source>
        <dbReference type="ARBA" id="ARBA00030865"/>
    </source>
</evidence>
<dbReference type="InterPro" id="IPR008925">
    <property type="entry name" value="aa_tRNA-synth_I_cd-bd_sf"/>
</dbReference>
<keyword evidence="6 17" id="KW-0067">ATP-binding</keyword>
<dbReference type="InterPro" id="IPR045462">
    <property type="entry name" value="aa-tRNA-synth_I_cd-bd"/>
</dbReference>
<proteinExistence type="inferred from homology"/>
<dbReference type="GO" id="GO:0006424">
    <property type="term" value="P:glutamyl-tRNA aminoacylation"/>
    <property type="evidence" value="ECO:0007669"/>
    <property type="project" value="InterPro"/>
</dbReference>
<dbReference type="SUPFAM" id="SSF52374">
    <property type="entry name" value="Nucleotidylyl transferase"/>
    <property type="match status" value="1"/>
</dbReference>
<dbReference type="GO" id="GO:0008270">
    <property type="term" value="F:zinc ion binding"/>
    <property type="evidence" value="ECO:0007669"/>
    <property type="project" value="InterPro"/>
</dbReference>
<sequence>MGIISFSRQWAQLVFVRPTSTCPLVLTKRNFAEETYNCNKVRVRFAPSPTGFLHLGGLRTAFYNYLFAKQSGGSFVLRIEDTDQDRLVPNAMEQLEDDLIWAGIQPDESPRVGGNYGPYQQSLRLSLYQKEVVPLLENGSAYHCFCTESRLNLLRREALRARQNPRYDNRCRNLSQEEINKKLNAGESHCIRFKLTPFKEKMNDIILDEYEINVASIEGDPVIMKSDGFPTYHFANVVDDHYMEISHVLRGVEWMQSTTKHLLLYKALGWDPPVYGHMPLLMNKDGTKISKRQNDLTVKSLRERGFYPLTLLNLVSHSGGGFKDLPPKSSILTLDQLAAGFDINLIKSSSCQLMIHRLLEFNNLELQRRVEDETEFDLLKNEIKNKIQRTFSGNSNLQMSDEYITTILTWSLSRISNVDDLFTPNFAFLWVKPKLDLKITDVEKSDLQSLIGILETVEPFNRETLGKTLRAYNDERGLKYKKFMMSLRSVLSGLKEGPSVTEMMELLGKQNTIDRIQEAIKNS</sequence>
<organism evidence="20 21">
    <name type="scientific">Bemisia tabaci</name>
    <name type="common">Sweetpotato whitefly</name>
    <name type="synonym">Aleurodes tabaci</name>
    <dbReference type="NCBI Taxonomy" id="7038"/>
    <lineage>
        <taxon>Eukaryota</taxon>
        <taxon>Metazoa</taxon>
        <taxon>Ecdysozoa</taxon>
        <taxon>Arthropoda</taxon>
        <taxon>Hexapoda</taxon>
        <taxon>Insecta</taxon>
        <taxon>Pterygota</taxon>
        <taxon>Neoptera</taxon>
        <taxon>Paraneoptera</taxon>
        <taxon>Hemiptera</taxon>
        <taxon>Sternorrhyncha</taxon>
        <taxon>Aleyrodoidea</taxon>
        <taxon>Aleyrodidae</taxon>
        <taxon>Aleyrodinae</taxon>
        <taxon>Bemisia</taxon>
    </lineage>
</organism>
<dbReference type="EMBL" id="OU963866">
    <property type="protein sequence ID" value="CAH0391095.1"/>
    <property type="molecule type" value="Genomic_DNA"/>
</dbReference>
<dbReference type="EC" id="6.1.1.17" evidence="3"/>
<evidence type="ECO:0000256" key="12">
    <source>
        <dbReference type="ARBA" id="ARBA00044251"/>
    </source>
</evidence>
<dbReference type="InterPro" id="IPR033910">
    <property type="entry name" value="GluRS_core"/>
</dbReference>
<evidence type="ECO:0000256" key="15">
    <source>
        <dbReference type="ARBA" id="ARBA00047479"/>
    </source>
</evidence>
<dbReference type="NCBIfam" id="TIGR00464">
    <property type="entry name" value="gltX_bact"/>
    <property type="match status" value="1"/>
</dbReference>
<dbReference type="HAMAP" id="MF_00022">
    <property type="entry name" value="Glu_tRNA_synth_type1"/>
    <property type="match status" value="1"/>
</dbReference>
<reference evidence="20" key="1">
    <citation type="submission" date="2021-12" db="EMBL/GenBank/DDBJ databases">
        <authorList>
            <person name="King R."/>
        </authorList>
    </citation>
    <scope>NUCLEOTIDE SEQUENCE</scope>
</reference>
<dbReference type="GO" id="GO:0004818">
    <property type="term" value="F:glutamate-tRNA ligase activity"/>
    <property type="evidence" value="ECO:0007669"/>
    <property type="project" value="UniProtKB-EC"/>
</dbReference>
<comment type="similarity">
    <text evidence="2">Belongs to the class-I aminoacyl-tRNA synthetase family. Glutamate--tRNA ligase type 1 subfamily.</text>
</comment>
<evidence type="ECO:0000256" key="11">
    <source>
        <dbReference type="ARBA" id="ARBA00044142"/>
    </source>
</evidence>
<dbReference type="Pfam" id="PF19269">
    <property type="entry name" value="Anticodon_2"/>
    <property type="match status" value="1"/>
</dbReference>
<keyword evidence="8 17" id="KW-0030">Aminoacyl-tRNA synthetase</keyword>
<dbReference type="GO" id="GO:0005739">
    <property type="term" value="C:mitochondrion"/>
    <property type="evidence" value="ECO:0007669"/>
    <property type="project" value="UniProtKB-SubCell"/>
</dbReference>
<evidence type="ECO:0000256" key="14">
    <source>
        <dbReference type="ARBA" id="ARBA00047366"/>
    </source>
</evidence>
<evidence type="ECO:0000256" key="13">
    <source>
        <dbReference type="ARBA" id="ARBA00044313"/>
    </source>
</evidence>
<protein>
    <recommendedName>
        <fullName evidence="11">Nondiscriminating glutamyl-tRNA synthetase EARS2, mitochondrial</fullName>
        <ecNumber evidence="3">6.1.1.17</ecNumber>
        <ecNumber evidence="10">6.1.1.24</ecNumber>
    </recommendedName>
    <alternativeName>
        <fullName evidence="13">Glutamate--tRNA(Gln) ligase EARS2, mitochondrial</fullName>
    </alternativeName>
    <alternativeName>
        <fullName evidence="9">Glutamyl-tRNA synthetase</fullName>
    </alternativeName>
    <alternativeName>
        <fullName evidence="12">Mitochondrial glutamyl-tRNA synthetase</fullName>
    </alternativeName>
</protein>
<evidence type="ECO:0000256" key="7">
    <source>
        <dbReference type="ARBA" id="ARBA00022917"/>
    </source>
</evidence>
<dbReference type="InterPro" id="IPR001412">
    <property type="entry name" value="aa-tRNA-synth_I_CS"/>
</dbReference>
<accession>A0A9P0AC04</accession>
<evidence type="ECO:0000256" key="5">
    <source>
        <dbReference type="ARBA" id="ARBA00022741"/>
    </source>
</evidence>
<comment type="catalytic activity">
    <reaction evidence="14">
        <text>tRNA(Glu) + L-glutamate + ATP = L-glutamyl-tRNA(Glu) + AMP + diphosphate</text>
        <dbReference type="Rhea" id="RHEA:23540"/>
        <dbReference type="Rhea" id="RHEA-COMP:9663"/>
        <dbReference type="Rhea" id="RHEA-COMP:9680"/>
        <dbReference type="ChEBI" id="CHEBI:29985"/>
        <dbReference type="ChEBI" id="CHEBI:30616"/>
        <dbReference type="ChEBI" id="CHEBI:33019"/>
        <dbReference type="ChEBI" id="CHEBI:78442"/>
        <dbReference type="ChEBI" id="CHEBI:78520"/>
        <dbReference type="ChEBI" id="CHEBI:456215"/>
        <dbReference type="EC" id="6.1.1.17"/>
    </reaction>
    <physiologicalReaction direction="left-to-right" evidence="14">
        <dbReference type="Rhea" id="RHEA:23541"/>
    </physiologicalReaction>
</comment>
<dbReference type="PANTHER" id="PTHR43311:SF2">
    <property type="entry name" value="GLUTAMATE--TRNA LIGASE, MITOCHONDRIAL-RELATED"/>
    <property type="match status" value="1"/>
</dbReference>
<evidence type="ECO:0000259" key="19">
    <source>
        <dbReference type="Pfam" id="PF19269"/>
    </source>
</evidence>
<evidence type="ECO:0000259" key="18">
    <source>
        <dbReference type="Pfam" id="PF00749"/>
    </source>
</evidence>
<dbReference type="InterPro" id="IPR049940">
    <property type="entry name" value="GluQ/Sye"/>
</dbReference>
<dbReference type="InterPro" id="IPR004527">
    <property type="entry name" value="Glu-tRNA-ligase_bac/mito"/>
</dbReference>
<evidence type="ECO:0000256" key="8">
    <source>
        <dbReference type="ARBA" id="ARBA00023146"/>
    </source>
</evidence>
<evidence type="ECO:0000256" key="2">
    <source>
        <dbReference type="ARBA" id="ARBA00007894"/>
    </source>
</evidence>
<comment type="subcellular location">
    <subcellularLocation>
        <location evidence="1">Mitochondrion</location>
    </subcellularLocation>
</comment>
<dbReference type="Gene3D" id="1.10.10.350">
    <property type="match status" value="1"/>
</dbReference>
<keyword evidence="7 17" id="KW-0648">Protein biosynthesis</keyword>
<dbReference type="Gene3D" id="3.40.50.620">
    <property type="entry name" value="HUPs"/>
    <property type="match status" value="1"/>
</dbReference>
<dbReference type="PROSITE" id="PS00178">
    <property type="entry name" value="AA_TRNA_LIGASE_I"/>
    <property type="match status" value="1"/>
</dbReference>
<evidence type="ECO:0000313" key="20">
    <source>
        <dbReference type="EMBL" id="CAH0391095.1"/>
    </source>
</evidence>
<dbReference type="InterPro" id="IPR020751">
    <property type="entry name" value="aa-tRNA-synth_I_codon-bd_sub2"/>
</dbReference>
<dbReference type="PANTHER" id="PTHR43311">
    <property type="entry name" value="GLUTAMATE--TRNA LIGASE"/>
    <property type="match status" value="1"/>
</dbReference>
<feature type="domain" description="Aminoacyl-tRNA synthetase class I anticodon-binding" evidence="19">
    <location>
        <begin position="400"/>
        <end position="520"/>
    </location>
</feature>
<dbReference type="KEGG" id="btab:109030901"/>
<dbReference type="AlphaFoldDB" id="A0A9P0AC04"/>
<evidence type="ECO:0000256" key="6">
    <source>
        <dbReference type="ARBA" id="ARBA00022840"/>
    </source>
</evidence>
<comment type="catalytic activity">
    <reaction evidence="16">
        <text>tRNA(Gln) + L-glutamate + ATP = L-glutamyl-tRNA(Gln) + AMP + diphosphate</text>
        <dbReference type="Rhea" id="RHEA:64612"/>
        <dbReference type="Rhea" id="RHEA-COMP:9662"/>
        <dbReference type="Rhea" id="RHEA-COMP:9684"/>
        <dbReference type="ChEBI" id="CHEBI:29985"/>
        <dbReference type="ChEBI" id="CHEBI:30616"/>
        <dbReference type="ChEBI" id="CHEBI:33019"/>
        <dbReference type="ChEBI" id="CHEBI:78442"/>
        <dbReference type="ChEBI" id="CHEBI:78520"/>
        <dbReference type="ChEBI" id="CHEBI:456215"/>
    </reaction>
    <physiologicalReaction direction="left-to-right" evidence="16">
        <dbReference type="Rhea" id="RHEA:64613"/>
    </physiologicalReaction>
</comment>
<dbReference type="GO" id="GO:0005524">
    <property type="term" value="F:ATP binding"/>
    <property type="evidence" value="ECO:0007669"/>
    <property type="project" value="UniProtKB-KW"/>
</dbReference>